<dbReference type="InterPro" id="IPR043128">
    <property type="entry name" value="Rev_trsase/Diguanyl_cyclase"/>
</dbReference>
<dbReference type="Gene3D" id="3.30.70.270">
    <property type="match status" value="1"/>
</dbReference>
<dbReference type="Gene3D" id="1.10.340.70">
    <property type="match status" value="1"/>
</dbReference>
<sequence>MSVPKTKREVTGFWGRLNYIARFISQLTTTYAHIFKMLCKHQKAKWDGNCQVAFEKIKEYLREPPVLVLLVPLLIKAIKGSVLAEYLAHNALIDYQPMRQEFLDEEIMPEREIPILQIRRQTIPAYYQEVEEEVDEKPWYFNILYYIKDKEYLTNISKNNKRTLRRLAMGFLLDGEVFYKRNFYMTLLLCVDAREAKEILEEIHEGAFRTHANGHAMAKKILRESYYWAKIDAYCCDHVRKCHKCQIYADNIHVPPASLNTLVTPWPFSI</sequence>
<comment type="caution">
    <text evidence="2">The sequence shown here is derived from an EMBL/GenBank/DDBJ whole genome shotgun (WGS) entry which is preliminary data.</text>
</comment>
<evidence type="ECO:0000313" key="3">
    <source>
        <dbReference type="Proteomes" id="UP000257109"/>
    </source>
</evidence>
<evidence type="ECO:0000313" key="2">
    <source>
        <dbReference type="EMBL" id="RDX79917.1"/>
    </source>
</evidence>
<feature type="domain" description="Integrase zinc-binding" evidence="1">
    <location>
        <begin position="192"/>
        <end position="248"/>
    </location>
</feature>
<accession>A0A371FNK7</accession>
<dbReference type="EMBL" id="QJKJ01008391">
    <property type="protein sequence ID" value="RDX79917.1"/>
    <property type="molecule type" value="Genomic_DNA"/>
</dbReference>
<dbReference type="PANTHER" id="PTHR48475">
    <property type="entry name" value="RIBONUCLEASE H"/>
    <property type="match status" value="1"/>
</dbReference>
<dbReference type="Proteomes" id="UP000257109">
    <property type="component" value="Unassembled WGS sequence"/>
</dbReference>
<dbReference type="InterPro" id="IPR043502">
    <property type="entry name" value="DNA/RNA_pol_sf"/>
</dbReference>
<dbReference type="SUPFAM" id="SSF56672">
    <property type="entry name" value="DNA/RNA polymerases"/>
    <property type="match status" value="1"/>
</dbReference>
<dbReference type="PANTHER" id="PTHR48475:SF1">
    <property type="entry name" value="RNASE H TYPE-1 DOMAIN-CONTAINING PROTEIN"/>
    <property type="match status" value="1"/>
</dbReference>
<dbReference type="Pfam" id="PF17921">
    <property type="entry name" value="Integrase_H2C2"/>
    <property type="match status" value="1"/>
</dbReference>
<dbReference type="OrthoDB" id="1394217at2759"/>
<organism evidence="2 3">
    <name type="scientific">Mucuna pruriens</name>
    <name type="common">Velvet bean</name>
    <name type="synonym">Dolichos pruriens</name>
    <dbReference type="NCBI Taxonomy" id="157652"/>
    <lineage>
        <taxon>Eukaryota</taxon>
        <taxon>Viridiplantae</taxon>
        <taxon>Streptophyta</taxon>
        <taxon>Embryophyta</taxon>
        <taxon>Tracheophyta</taxon>
        <taxon>Spermatophyta</taxon>
        <taxon>Magnoliopsida</taxon>
        <taxon>eudicotyledons</taxon>
        <taxon>Gunneridae</taxon>
        <taxon>Pentapetalae</taxon>
        <taxon>rosids</taxon>
        <taxon>fabids</taxon>
        <taxon>Fabales</taxon>
        <taxon>Fabaceae</taxon>
        <taxon>Papilionoideae</taxon>
        <taxon>50 kb inversion clade</taxon>
        <taxon>NPAAA clade</taxon>
        <taxon>indigoferoid/millettioid clade</taxon>
        <taxon>Phaseoleae</taxon>
        <taxon>Mucuna</taxon>
    </lineage>
</organism>
<keyword evidence="3" id="KW-1185">Reference proteome</keyword>
<dbReference type="AlphaFoldDB" id="A0A371FNK7"/>
<gene>
    <name evidence="2" type="ORF">CR513_39597</name>
</gene>
<name>A0A371FNK7_MUCPR</name>
<evidence type="ECO:0000259" key="1">
    <source>
        <dbReference type="Pfam" id="PF17921"/>
    </source>
</evidence>
<protein>
    <recommendedName>
        <fullName evidence="1">Integrase zinc-binding domain-containing protein</fullName>
    </recommendedName>
</protein>
<dbReference type="InterPro" id="IPR041588">
    <property type="entry name" value="Integrase_H2C2"/>
</dbReference>
<proteinExistence type="predicted"/>
<reference evidence="2" key="1">
    <citation type="submission" date="2018-05" db="EMBL/GenBank/DDBJ databases">
        <title>Draft genome of Mucuna pruriens seed.</title>
        <authorList>
            <person name="Nnadi N.E."/>
            <person name="Vos R."/>
            <person name="Hasami M.H."/>
            <person name="Devisetty U.K."/>
            <person name="Aguiy J.C."/>
        </authorList>
    </citation>
    <scope>NUCLEOTIDE SEQUENCE [LARGE SCALE GENOMIC DNA]</scope>
    <source>
        <strain evidence="2">JCA_2017</strain>
    </source>
</reference>
<feature type="non-terminal residue" evidence="2">
    <location>
        <position position="1"/>
    </location>
</feature>